<evidence type="ECO:0000256" key="2">
    <source>
        <dbReference type="ARBA" id="ARBA00007832"/>
    </source>
</evidence>
<dbReference type="InterPro" id="IPR037455">
    <property type="entry name" value="LucA/IucC-like"/>
</dbReference>
<evidence type="ECO:0000313" key="6">
    <source>
        <dbReference type="Proteomes" id="UP000640274"/>
    </source>
</evidence>
<dbReference type="Gene3D" id="1.10.510.40">
    <property type="match status" value="1"/>
</dbReference>
<dbReference type="Pfam" id="PF06276">
    <property type="entry name" value="FhuF"/>
    <property type="match status" value="1"/>
</dbReference>
<dbReference type="EMBL" id="JAELUP010000103">
    <property type="protein sequence ID" value="MBJ6362967.1"/>
    <property type="molecule type" value="Genomic_DNA"/>
</dbReference>
<evidence type="ECO:0000256" key="1">
    <source>
        <dbReference type="ARBA" id="ARBA00004924"/>
    </source>
</evidence>
<sequence>MNHFSWPSLRSEQAIRVRRRIFRQLLESFLYERILTEPDIKGESEAEYALHGNSQTGEPVEYRFRASRTASFGRIRLSEEPIVRIAAGHTAEVESLPGFLLEIAPSLPATEARLSAFIDEVQQTLLKDTMTAECWTNGDDHEAGYDDWEGSLMEGHPYHPCYKSRIGFTLRENKAYGPEFKPDLRLIWVAVYRSVASLAMSESLSYEAFMQQELGENGLCRFNAMLQEKGCKPEDFVLLPVHPWQWERIIAVECAEQLRTEELIYLGEGEDSYRPQQSIRTLANRTAGNKAYVKLPLNIVNTSSGRILARHTIMNAAPISDWLGRIAATDPFLRDKHRVVLLKEVLGVSYLHNKLPNLLEQKIYGSLGAIWRESLHPYLTNEEQAYPFNIVTHTDTEGVPFIHPWVQEHGVEQWLSTLLQASVVPLIHLLIVHGASLESHAQNMILIAKNGLAERIALKDFHDGVRYMPTLANSLGYPKIEYPPANHQRPNRNSFIEKERPEELRDFLLDALLVINLSELAFFLSRHYGFAEQRFWEAVAETIIGYQQQFPEFKERFEQFDLFAPEIEVEQLARRRVDDSGDCVHTVSNPLFQYRPMIAGRSREHA</sequence>
<dbReference type="PANTHER" id="PTHR34384:SF6">
    <property type="entry name" value="STAPHYLOFERRIN B SYNTHASE"/>
    <property type="match status" value="1"/>
</dbReference>
<dbReference type="GO" id="GO:0016881">
    <property type="term" value="F:acid-amino acid ligase activity"/>
    <property type="evidence" value="ECO:0007669"/>
    <property type="project" value="UniProtKB-ARBA"/>
</dbReference>
<organism evidence="5 6">
    <name type="scientific">Paenibacillus roseus</name>
    <dbReference type="NCBI Taxonomy" id="2798579"/>
    <lineage>
        <taxon>Bacteria</taxon>
        <taxon>Bacillati</taxon>
        <taxon>Bacillota</taxon>
        <taxon>Bacilli</taxon>
        <taxon>Bacillales</taxon>
        <taxon>Paenibacillaceae</taxon>
        <taxon>Paenibacillus</taxon>
    </lineage>
</organism>
<feature type="domain" description="Aerobactin siderophore biosynthesis IucA/IucC-like C-terminal" evidence="4">
    <location>
        <begin position="412"/>
        <end position="579"/>
    </location>
</feature>
<keyword evidence="6" id="KW-1185">Reference proteome</keyword>
<evidence type="ECO:0000259" key="4">
    <source>
        <dbReference type="Pfam" id="PF06276"/>
    </source>
</evidence>
<comment type="similarity">
    <text evidence="2">Belongs to the IucA/IucC family.</text>
</comment>
<proteinExistence type="inferred from homology"/>
<dbReference type="Gene3D" id="6.10.250.3370">
    <property type="match status" value="1"/>
</dbReference>
<comment type="pathway">
    <text evidence="1">Siderophore biosynthesis.</text>
</comment>
<dbReference type="Pfam" id="PF04183">
    <property type="entry name" value="IucA_IucC"/>
    <property type="match status" value="1"/>
</dbReference>
<dbReference type="PANTHER" id="PTHR34384">
    <property type="entry name" value="L-2,3-DIAMINOPROPANOATE--CITRATE LIGASE"/>
    <property type="match status" value="1"/>
</dbReference>
<dbReference type="Gene3D" id="3.30.310.280">
    <property type="match status" value="1"/>
</dbReference>
<evidence type="ECO:0000313" key="5">
    <source>
        <dbReference type="EMBL" id="MBJ6362967.1"/>
    </source>
</evidence>
<comment type="caution">
    <text evidence="5">The sequence shown here is derived from an EMBL/GenBank/DDBJ whole genome shotgun (WGS) entry which is preliminary data.</text>
</comment>
<dbReference type="InterPro" id="IPR007310">
    <property type="entry name" value="Aerobactin_biosyn_IucA/IucC_N"/>
</dbReference>
<dbReference type="InterPro" id="IPR022770">
    <property type="entry name" value="IucA/IucC-like_C"/>
</dbReference>
<dbReference type="RefSeq" id="WP_199020562.1">
    <property type="nucleotide sequence ID" value="NZ_JAELUP010000103.1"/>
</dbReference>
<feature type="domain" description="Aerobactin siderophore biosynthesis IucA/IucC N-terminal" evidence="3">
    <location>
        <begin position="145"/>
        <end position="389"/>
    </location>
</feature>
<dbReference type="Proteomes" id="UP000640274">
    <property type="component" value="Unassembled WGS sequence"/>
</dbReference>
<evidence type="ECO:0000259" key="3">
    <source>
        <dbReference type="Pfam" id="PF04183"/>
    </source>
</evidence>
<reference evidence="5" key="1">
    <citation type="submission" date="2020-12" db="EMBL/GenBank/DDBJ databases">
        <authorList>
            <person name="Huq M.A."/>
        </authorList>
    </citation>
    <scope>NUCLEOTIDE SEQUENCE</scope>
    <source>
        <strain evidence="5">MAHUQ-46</strain>
    </source>
</reference>
<dbReference type="AlphaFoldDB" id="A0A934MWA8"/>
<gene>
    <name evidence="5" type="ORF">JFN88_17335</name>
</gene>
<dbReference type="GO" id="GO:0019290">
    <property type="term" value="P:siderophore biosynthetic process"/>
    <property type="evidence" value="ECO:0007669"/>
    <property type="project" value="InterPro"/>
</dbReference>
<accession>A0A934MWA8</accession>
<name>A0A934MWA8_9BACL</name>
<protein>
    <submittedName>
        <fullName evidence="5">IucA/IucC family siderophore biosynthesis protein</fullName>
    </submittedName>
</protein>